<proteinExistence type="predicted"/>
<accession>A0A1H1FAY8</accession>
<evidence type="ECO:0000313" key="3">
    <source>
        <dbReference type="Proteomes" id="UP000181917"/>
    </source>
</evidence>
<reference evidence="2 3" key="1">
    <citation type="submission" date="2016-10" db="EMBL/GenBank/DDBJ databases">
        <authorList>
            <person name="de Groot N.N."/>
        </authorList>
    </citation>
    <scope>NUCLEOTIDE SEQUENCE [LARGE SCALE GENOMIC DNA]</scope>
    <source>
        <strain evidence="2 3">DSM 20117</strain>
    </source>
</reference>
<organism evidence="2 3">
    <name type="scientific">Crystallibacter crystallopoietes</name>
    <dbReference type="NCBI Taxonomy" id="37928"/>
    <lineage>
        <taxon>Bacteria</taxon>
        <taxon>Bacillati</taxon>
        <taxon>Actinomycetota</taxon>
        <taxon>Actinomycetes</taxon>
        <taxon>Micrococcales</taxon>
        <taxon>Micrococcaceae</taxon>
        <taxon>Crystallibacter</taxon>
    </lineage>
</organism>
<evidence type="ECO:0000259" key="1">
    <source>
        <dbReference type="Pfam" id="PF24551"/>
    </source>
</evidence>
<dbReference type="Proteomes" id="UP000181917">
    <property type="component" value="Unassembled WGS sequence"/>
</dbReference>
<name>A0A1H1FAY8_9MICC</name>
<dbReference type="AlphaFoldDB" id="A0A1H1FAY8"/>
<dbReference type="STRING" id="37928.SAMN04489742_3349"/>
<dbReference type="Pfam" id="PF24551">
    <property type="entry name" value="SH3_Rv0428c"/>
    <property type="match status" value="1"/>
</dbReference>
<gene>
    <name evidence="2" type="ORF">SAMN04489742_3349</name>
</gene>
<protein>
    <recommendedName>
        <fullName evidence="1">Histone acetyltransferase Rv0428c-like SH3 domain-containing protein</fullName>
    </recommendedName>
</protein>
<keyword evidence="3" id="KW-1185">Reference proteome</keyword>
<dbReference type="EMBL" id="FNKH01000002">
    <property type="protein sequence ID" value="SDQ98080.1"/>
    <property type="molecule type" value="Genomic_DNA"/>
</dbReference>
<sequence length="74" mass="7932">MDFLRGAAPGTRVVVRYRIDDGVTDALGYLISLSTAECTVRTRRGDVVVPLARVEAAKEVPPPPAPRAPRYPAG</sequence>
<evidence type="ECO:0000313" key="2">
    <source>
        <dbReference type="EMBL" id="SDQ98080.1"/>
    </source>
</evidence>
<dbReference type="OrthoDB" id="3631934at2"/>
<feature type="domain" description="Histone acetyltransferase Rv0428c-like SH3" evidence="1">
    <location>
        <begin position="8"/>
        <end position="58"/>
    </location>
</feature>
<dbReference type="InterPro" id="IPR056934">
    <property type="entry name" value="SH3_Rv0428c"/>
</dbReference>